<comment type="function">
    <text evidence="16">Glucosidase involved in the degradation of cellulosic biomass. Has both alpha- and beta-glucosidase activity.</text>
</comment>
<dbReference type="Pfam" id="PF01055">
    <property type="entry name" value="Glyco_hydro_31_2nd"/>
    <property type="match status" value="1"/>
</dbReference>
<dbReference type="InterPro" id="IPR030459">
    <property type="entry name" value="Glyco_hydro_31_CS"/>
</dbReference>
<comment type="catalytic activity">
    <reaction evidence="1">
        <text>Hydrolysis of terminal, non-reducing beta-D-glucosyl residues with release of beta-D-glucose.</text>
        <dbReference type="EC" id="3.2.1.21"/>
    </reaction>
</comment>
<dbReference type="Gene3D" id="2.60.40.1180">
    <property type="entry name" value="Golgi alpha-mannosidase II"/>
    <property type="match status" value="2"/>
</dbReference>
<keyword evidence="14" id="KW-0961">Cell wall biogenesis/degradation</keyword>
<evidence type="ECO:0000256" key="11">
    <source>
        <dbReference type="ARBA" id="ARBA00023180"/>
    </source>
</evidence>
<evidence type="ECO:0000256" key="7">
    <source>
        <dbReference type="ARBA" id="ARBA00014002"/>
    </source>
</evidence>
<evidence type="ECO:0000256" key="5">
    <source>
        <dbReference type="ARBA" id="ARBA00012741"/>
    </source>
</evidence>
<feature type="domain" description="Glycosyl hydrolase family 31 C-terminal" evidence="21">
    <location>
        <begin position="725"/>
        <end position="813"/>
    </location>
</feature>
<gene>
    <name evidence="22" type="ORF">B0T20DRAFT_388416</name>
</gene>
<comment type="caution">
    <text evidence="22">The sequence shown here is derived from an EMBL/GenBank/DDBJ whole genome shotgun (WGS) entry which is preliminary data.</text>
</comment>
<dbReference type="Pfam" id="PF21365">
    <property type="entry name" value="Glyco_hydro_31_3rd"/>
    <property type="match status" value="1"/>
</dbReference>
<dbReference type="PANTHER" id="PTHR22762:SF67">
    <property type="entry name" value="ALPHA_BETA-GLUCOSIDASE AGDC-RELATED"/>
    <property type="match status" value="1"/>
</dbReference>
<dbReference type="InterPro" id="IPR000322">
    <property type="entry name" value="Glyco_hydro_31_TIM"/>
</dbReference>
<feature type="chain" id="PRO_5042106313" description="Probable alpha/beta-glucosidase agdC" evidence="18">
    <location>
        <begin position="20"/>
        <end position="914"/>
    </location>
</feature>
<evidence type="ECO:0000256" key="18">
    <source>
        <dbReference type="SAM" id="SignalP"/>
    </source>
</evidence>
<dbReference type="EC" id="3.2.1.21" evidence="6"/>
<evidence type="ECO:0000256" key="12">
    <source>
        <dbReference type="ARBA" id="ARBA00023277"/>
    </source>
</evidence>
<evidence type="ECO:0000256" key="17">
    <source>
        <dbReference type="RuleBase" id="RU361185"/>
    </source>
</evidence>
<dbReference type="SUPFAM" id="SSF74650">
    <property type="entry name" value="Galactose mutarotase-like"/>
    <property type="match status" value="1"/>
</dbReference>
<evidence type="ECO:0000256" key="14">
    <source>
        <dbReference type="ARBA" id="ARBA00023316"/>
    </source>
</evidence>
<evidence type="ECO:0000256" key="10">
    <source>
        <dbReference type="ARBA" id="ARBA00022801"/>
    </source>
</evidence>
<dbReference type="InterPro" id="IPR025887">
    <property type="entry name" value="Glyco_hydro_31_N_dom"/>
</dbReference>
<evidence type="ECO:0000256" key="15">
    <source>
        <dbReference type="ARBA" id="ARBA00023326"/>
    </source>
</evidence>
<dbReference type="InterPro" id="IPR013780">
    <property type="entry name" value="Glyco_hydro_b"/>
</dbReference>
<keyword evidence="9 18" id="KW-0732">Signal</keyword>
<dbReference type="SUPFAM" id="SSF51011">
    <property type="entry name" value="Glycosyl hydrolase domain"/>
    <property type="match status" value="1"/>
</dbReference>
<dbReference type="Gene3D" id="3.20.20.80">
    <property type="entry name" value="Glycosidases"/>
    <property type="match status" value="2"/>
</dbReference>
<dbReference type="GO" id="GO:0030246">
    <property type="term" value="F:carbohydrate binding"/>
    <property type="evidence" value="ECO:0007669"/>
    <property type="project" value="InterPro"/>
</dbReference>
<dbReference type="GO" id="GO:0005576">
    <property type="term" value="C:extracellular region"/>
    <property type="evidence" value="ECO:0007669"/>
    <property type="project" value="UniProtKB-SubCell"/>
</dbReference>
<dbReference type="CDD" id="cd06602">
    <property type="entry name" value="GH31_MGAM_SI_GAA"/>
    <property type="match status" value="1"/>
</dbReference>
<proteinExistence type="inferred from homology"/>
<dbReference type="InterPro" id="IPR017853">
    <property type="entry name" value="GH"/>
</dbReference>
<comment type="similarity">
    <text evidence="4 17">Belongs to the glycosyl hydrolase 31 family.</text>
</comment>
<evidence type="ECO:0000256" key="2">
    <source>
        <dbReference type="ARBA" id="ARBA00001657"/>
    </source>
</evidence>
<evidence type="ECO:0000256" key="1">
    <source>
        <dbReference type="ARBA" id="ARBA00000448"/>
    </source>
</evidence>
<keyword evidence="12" id="KW-0119">Carbohydrate metabolism</keyword>
<dbReference type="CDD" id="cd14752">
    <property type="entry name" value="GH31_N"/>
    <property type="match status" value="1"/>
</dbReference>
<evidence type="ECO:0000259" key="21">
    <source>
        <dbReference type="Pfam" id="PF21365"/>
    </source>
</evidence>
<keyword evidence="23" id="KW-1185">Reference proteome</keyword>
<dbReference type="GO" id="GO:0071555">
    <property type="term" value="P:cell wall organization"/>
    <property type="evidence" value="ECO:0007669"/>
    <property type="project" value="UniProtKB-KW"/>
</dbReference>
<evidence type="ECO:0000256" key="9">
    <source>
        <dbReference type="ARBA" id="ARBA00022729"/>
    </source>
</evidence>
<dbReference type="SUPFAM" id="SSF51445">
    <property type="entry name" value="(Trans)glycosidases"/>
    <property type="match status" value="1"/>
</dbReference>
<dbReference type="PROSITE" id="PS00707">
    <property type="entry name" value="GLYCOSYL_HYDROL_F31_2"/>
    <property type="match status" value="1"/>
</dbReference>
<dbReference type="GO" id="GO:0008422">
    <property type="term" value="F:beta-glucosidase activity"/>
    <property type="evidence" value="ECO:0007669"/>
    <property type="project" value="UniProtKB-EC"/>
</dbReference>
<keyword evidence="10 17" id="KW-0378">Hydrolase</keyword>
<organism evidence="22 23">
    <name type="scientific">Sordaria brevicollis</name>
    <dbReference type="NCBI Taxonomy" id="83679"/>
    <lineage>
        <taxon>Eukaryota</taxon>
        <taxon>Fungi</taxon>
        <taxon>Dikarya</taxon>
        <taxon>Ascomycota</taxon>
        <taxon>Pezizomycotina</taxon>
        <taxon>Sordariomycetes</taxon>
        <taxon>Sordariomycetidae</taxon>
        <taxon>Sordariales</taxon>
        <taxon>Sordariaceae</taxon>
        <taxon>Sordaria</taxon>
    </lineage>
</organism>
<accession>A0AAE0PMR3</accession>
<evidence type="ECO:0000313" key="23">
    <source>
        <dbReference type="Proteomes" id="UP001281003"/>
    </source>
</evidence>
<keyword evidence="11" id="KW-0325">Glycoprotein</keyword>
<sequence>MLVGSHLAALGLLASFASAALPPAIRAVNSDPLANCPGYKASNVKTSANGLTAELKLAGKACNAYGTDLDNLVLEVTYETDNRLHVKIQDAANDVYQIPESVFPRPQAAKGANSKKSALKFNYKANPFSFSVTRAKTGEVLFDTSAASLIFESQYLRLRTKLPKNPNLYGLGEHSDSFRLNTTNYVRTFWSQDSFAVPNGANLYGNHPVYYEHRKSGSHGVLFLNSNGMDVKIDKDSRSGQFLEYNSLGGVLDFYFVAGPSPIEVAKQYAEITRLPAMMPYWGFGFHQCRYGYRDAFEVAEVVYNYSKAEIPLETMWTDIDYMDRRRVFTLDPQRFPLSTMRQLVGHLHENNQKYIVMVDPAVSAAEGPENPALTRGIEQEVFLKRDDGSIYKGVVWPGVSVFPDWFAANVTKFWDSEFDMFFNADSGVDIDGLWIDMNEPSNFPCFFPCDNPEKSAIGYPPEPPAVRTPPRELPGWPCAFQPEGSECKENKTLTIEAPVKRDVLIAEREVPVDAAIAAGKQLGLPGRDLLFPKYSIHNKAAYLDSWNADKGGLSNKTVNTDTIHQNGLAEYDVHNLYGTMMSIQSRGAMLSRRPGLRPFIITRSTFAGAGHAVGKWLGDNVAEWSHYRESIYGMMAFASIYQIPMVGADVCGFAGNTTESLCARWATLGAFSPFMRNHNEYLPAIPQEFYRWETVAEAARKALDIRYRLLDYIYTAQYKQSLDGTPMINPVFYLYPKDSNTFGLQHQYFYGPGLLVAPVTEENSTSVDVYLPHDIFYDWYTLDVVYGKGKTITVKDQGLTDIPLYLRGGVIVPVRAKSAMTTTELRKQNFELIIPVGKDLTAEGELYLDDGVSLEQEGVTNIKFKYALGVLTAKGEFGFKTDLKITKITVVSALRKKSVDVNIPLTKGFTAIL</sequence>
<reference evidence="22" key="2">
    <citation type="submission" date="2023-07" db="EMBL/GenBank/DDBJ databases">
        <authorList>
            <consortium name="Lawrence Berkeley National Laboratory"/>
            <person name="Haridas S."/>
            <person name="Hensen N."/>
            <person name="Bonometti L."/>
            <person name="Westerberg I."/>
            <person name="Brannstrom I.O."/>
            <person name="Guillou S."/>
            <person name="Cros-Aarteil S."/>
            <person name="Calhoun S."/>
            <person name="Kuo A."/>
            <person name="Mondo S."/>
            <person name="Pangilinan J."/>
            <person name="Riley R."/>
            <person name="LaButti K."/>
            <person name="Andreopoulos B."/>
            <person name="Lipzen A."/>
            <person name="Chen C."/>
            <person name="Yanf M."/>
            <person name="Daum C."/>
            <person name="Ng V."/>
            <person name="Clum A."/>
            <person name="Steindorff A."/>
            <person name="Ohm R."/>
            <person name="Martin F."/>
            <person name="Silar P."/>
            <person name="Natvig D."/>
            <person name="Lalanne C."/>
            <person name="Gautier V."/>
            <person name="Ament-velasquez S.L."/>
            <person name="Kruys A."/>
            <person name="Hutchinson M.I."/>
            <person name="Powell A.J."/>
            <person name="Barry K."/>
            <person name="Miller A.N."/>
            <person name="Grigoriev I.V."/>
            <person name="Debuchy R."/>
            <person name="Gladieux P."/>
            <person name="Thoren M.H."/>
            <person name="Johannesson H."/>
        </authorList>
    </citation>
    <scope>NUCLEOTIDE SEQUENCE</scope>
    <source>
        <strain evidence="22">FGSC 1904</strain>
    </source>
</reference>
<dbReference type="GO" id="GO:0000272">
    <property type="term" value="P:polysaccharide catabolic process"/>
    <property type="evidence" value="ECO:0007669"/>
    <property type="project" value="UniProtKB-KW"/>
</dbReference>
<evidence type="ECO:0000256" key="4">
    <source>
        <dbReference type="ARBA" id="ARBA00007806"/>
    </source>
</evidence>
<keyword evidence="13 17" id="KW-0326">Glycosidase</keyword>
<dbReference type="AlphaFoldDB" id="A0AAE0PMR3"/>
<comment type="subcellular location">
    <subcellularLocation>
        <location evidence="3">Secreted</location>
    </subcellularLocation>
</comment>
<evidence type="ECO:0000259" key="20">
    <source>
        <dbReference type="Pfam" id="PF13802"/>
    </source>
</evidence>
<dbReference type="PANTHER" id="PTHR22762">
    <property type="entry name" value="ALPHA-GLUCOSIDASE"/>
    <property type="match status" value="1"/>
</dbReference>
<name>A0AAE0PMR3_SORBR</name>
<evidence type="ECO:0000313" key="22">
    <source>
        <dbReference type="EMBL" id="KAK3402724.1"/>
    </source>
</evidence>
<reference evidence="22" key="1">
    <citation type="journal article" date="2023" name="Mol. Phylogenet. Evol.">
        <title>Genome-scale phylogeny and comparative genomics of the fungal order Sordariales.</title>
        <authorList>
            <person name="Hensen N."/>
            <person name="Bonometti L."/>
            <person name="Westerberg I."/>
            <person name="Brannstrom I.O."/>
            <person name="Guillou S."/>
            <person name="Cros-Aarteil S."/>
            <person name="Calhoun S."/>
            <person name="Haridas S."/>
            <person name="Kuo A."/>
            <person name="Mondo S."/>
            <person name="Pangilinan J."/>
            <person name="Riley R."/>
            <person name="LaButti K."/>
            <person name="Andreopoulos B."/>
            <person name="Lipzen A."/>
            <person name="Chen C."/>
            <person name="Yan M."/>
            <person name="Daum C."/>
            <person name="Ng V."/>
            <person name="Clum A."/>
            <person name="Steindorff A."/>
            <person name="Ohm R.A."/>
            <person name="Martin F."/>
            <person name="Silar P."/>
            <person name="Natvig D.O."/>
            <person name="Lalanne C."/>
            <person name="Gautier V."/>
            <person name="Ament-Velasquez S.L."/>
            <person name="Kruys A."/>
            <person name="Hutchinson M.I."/>
            <person name="Powell A.J."/>
            <person name="Barry K."/>
            <person name="Miller A.N."/>
            <person name="Grigoriev I.V."/>
            <person name="Debuchy R."/>
            <person name="Gladieux P."/>
            <person name="Hiltunen Thoren M."/>
            <person name="Johannesson H."/>
        </authorList>
    </citation>
    <scope>NUCLEOTIDE SEQUENCE</scope>
    <source>
        <strain evidence="22">FGSC 1904</strain>
    </source>
</reference>
<dbReference type="EC" id="3.2.1.20" evidence="5"/>
<evidence type="ECO:0000259" key="19">
    <source>
        <dbReference type="Pfam" id="PF01055"/>
    </source>
</evidence>
<dbReference type="Pfam" id="PF13802">
    <property type="entry name" value="Gal_mutarotas_2"/>
    <property type="match status" value="1"/>
</dbReference>
<dbReference type="GO" id="GO:0004558">
    <property type="term" value="F:alpha-1,4-glucosidase activity"/>
    <property type="evidence" value="ECO:0007669"/>
    <property type="project" value="UniProtKB-EC"/>
</dbReference>
<dbReference type="PROSITE" id="PS00129">
    <property type="entry name" value="GLYCOSYL_HYDROL_F31_1"/>
    <property type="match status" value="1"/>
</dbReference>
<feature type="signal peptide" evidence="18">
    <location>
        <begin position="1"/>
        <end position="19"/>
    </location>
</feature>
<dbReference type="InterPro" id="IPR048395">
    <property type="entry name" value="Glyco_hydro_31_C"/>
</dbReference>
<dbReference type="Gene3D" id="2.60.40.1760">
    <property type="entry name" value="glycosyl hydrolase (family 31)"/>
    <property type="match status" value="1"/>
</dbReference>
<dbReference type="Proteomes" id="UP001281003">
    <property type="component" value="Unassembled WGS sequence"/>
</dbReference>
<dbReference type="InterPro" id="IPR011013">
    <property type="entry name" value="Gal_mutarotase_sf_dom"/>
</dbReference>
<evidence type="ECO:0000256" key="8">
    <source>
        <dbReference type="ARBA" id="ARBA00022525"/>
    </source>
</evidence>
<evidence type="ECO:0000256" key="6">
    <source>
        <dbReference type="ARBA" id="ARBA00012744"/>
    </source>
</evidence>
<comment type="catalytic activity">
    <reaction evidence="2">
        <text>Hydrolysis of terminal, non-reducing (1-&gt;4)-linked alpha-D-glucose residues with release of alpha-D-glucose.</text>
        <dbReference type="EC" id="3.2.1.20"/>
    </reaction>
</comment>
<evidence type="ECO:0000256" key="3">
    <source>
        <dbReference type="ARBA" id="ARBA00004613"/>
    </source>
</evidence>
<evidence type="ECO:0000256" key="13">
    <source>
        <dbReference type="ARBA" id="ARBA00023295"/>
    </source>
</evidence>
<keyword evidence="8" id="KW-0964">Secreted</keyword>
<feature type="domain" description="Glycoside hydrolase family 31 TIM barrel" evidence="19">
    <location>
        <begin position="276"/>
        <end position="717"/>
    </location>
</feature>
<evidence type="ECO:0000256" key="16">
    <source>
        <dbReference type="ARBA" id="ARBA00025512"/>
    </source>
</evidence>
<keyword evidence="15" id="KW-0624">Polysaccharide degradation</keyword>
<protein>
    <recommendedName>
        <fullName evidence="7">Probable alpha/beta-glucosidase agdC</fullName>
        <ecNumber evidence="5">3.2.1.20</ecNumber>
        <ecNumber evidence="6">3.2.1.21</ecNumber>
    </recommendedName>
</protein>
<feature type="domain" description="Glycoside hydrolase family 31 N-terminal" evidence="20">
    <location>
        <begin position="113"/>
        <end position="228"/>
    </location>
</feature>
<dbReference type="EMBL" id="JAUTDP010000001">
    <property type="protein sequence ID" value="KAK3402724.1"/>
    <property type="molecule type" value="Genomic_DNA"/>
</dbReference>
<dbReference type="InterPro" id="IPR030458">
    <property type="entry name" value="Glyco_hydro_31_AS"/>
</dbReference>